<dbReference type="AlphaFoldDB" id="A0A0B6ZMS7"/>
<feature type="compositionally biased region" description="Acidic residues" evidence="1">
    <location>
        <begin position="180"/>
        <end position="189"/>
    </location>
</feature>
<sequence>PVPICETPRTRVHLAVCETPGSPNNLCQSSCHSFHSQITTPEKLLQSFTDNISTPTYPPNIDFVQTPKSNFEIESSQVSASFLHSTSPFTPVSETSNHPRCSRKSILDFSYASIPKTQCIITRSDTSCNDYKTSKCFNKSPETVSLERSEGFEHHCSPPNPPPASSKTSDLSIASNDGNLDTDESYISP</sequence>
<protein>
    <submittedName>
        <fullName evidence="2">Uncharacterized protein</fullName>
    </submittedName>
</protein>
<name>A0A0B6ZMS7_9EUPU</name>
<feature type="non-terminal residue" evidence="2">
    <location>
        <position position="1"/>
    </location>
</feature>
<evidence type="ECO:0000313" key="2">
    <source>
        <dbReference type="EMBL" id="CEK69186.1"/>
    </source>
</evidence>
<organism evidence="2">
    <name type="scientific">Arion vulgaris</name>
    <dbReference type="NCBI Taxonomy" id="1028688"/>
    <lineage>
        <taxon>Eukaryota</taxon>
        <taxon>Metazoa</taxon>
        <taxon>Spiralia</taxon>
        <taxon>Lophotrochozoa</taxon>
        <taxon>Mollusca</taxon>
        <taxon>Gastropoda</taxon>
        <taxon>Heterobranchia</taxon>
        <taxon>Euthyneura</taxon>
        <taxon>Panpulmonata</taxon>
        <taxon>Eupulmonata</taxon>
        <taxon>Stylommatophora</taxon>
        <taxon>Helicina</taxon>
        <taxon>Arionoidea</taxon>
        <taxon>Arionidae</taxon>
        <taxon>Arion</taxon>
    </lineage>
</organism>
<evidence type="ECO:0000256" key="1">
    <source>
        <dbReference type="SAM" id="MobiDB-lite"/>
    </source>
</evidence>
<gene>
    <name evidence="2" type="primary">ORF69290</name>
</gene>
<feature type="region of interest" description="Disordered" evidence="1">
    <location>
        <begin position="147"/>
        <end position="189"/>
    </location>
</feature>
<feature type="non-terminal residue" evidence="2">
    <location>
        <position position="189"/>
    </location>
</feature>
<reference evidence="2" key="1">
    <citation type="submission" date="2014-12" db="EMBL/GenBank/DDBJ databases">
        <title>Insight into the proteome of Arion vulgaris.</title>
        <authorList>
            <person name="Aradska J."/>
            <person name="Bulat T."/>
            <person name="Smidak R."/>
            <person name="Sarate P."/>
            <person name="Gangsoo J."/>
            <person name="Sialana F."/>
            <person name="Bilban M."/>
            <person name="Lubec G."/>
        </authorList>
    </citation>
    <scope>NUCLEOTIDE SEQUENCE</scope>
    <source>
        <tissue evidence="2">Skin</tissue>
    </source>
</reference>
<proteinExistence type="predicted"/>
<feature type="compositionally biased region" description="Polar residues" evidence="1">
    <location>
        <begin position="165"/>
        <end position="179"/>
    </location>
</feature>
<dbReference type="EMBL" id="HACG01022321">
    <property type="protein sequence ID" value="CEK69186.1"/>
    <property type="molecule type" value="Transcribed_RNA"/>
</dbReference>
<accession>A0A0B6ZMS7</accession>
<feature type="compositionally biased region" description="Basic and acidic residues" evidence="1">
    <location>
        <begin position="147"/>
        <end position="156"/>
    </location>
</feature>